<gene>
    <name evidence="1" type="ORF">SmB9_16290</name>
</gene>
<protein>
    <recommendedName>
        <fullName evidence="3">GH25 family protein</fullName>
    </recommendedName>
</protein>
<name>A0AAD1G0W9_SPHMI</name>
<dbReference type="AlphaFoldDB" id="A0AAD1G0W9"/>
<reference evidence="1 2" key="1">
    <citation type="submission" date="2018-06" db="EMBL/GenBank/DDBJ databases">
        <title>Complete Genome Sequence of the Microcystin-Degrading Bacterium Sphingosinicella microcystinivorans Strain B-9.</title>
        <authorList>
            <person name="Jin H."/>
            <person name="Nishizawa T."/>
            <person name="Guo Y."/>
            <person name="Nishizawa A."/>
            <person name="Park H."/>
            <person name="Kato H."/>
            <person name="Tsuji K."/>
            <person name="Harada K."/>
        </authorList>
    </citation>
    <scope>NUCLEOTIDE SEQUENCE [LARGE SCALE GENOMIC DNA]</scope>
    <source>
        <strain evidence="1 2">B9</strain>
    </source>
</reference>
<dbReference type="Proteomes" id="UP000275727">
    <property type="component" value="Chromosome"/>
</dbReference>
<proteinExistence type="predicted"/>
<dbReference type="EMBL" id="AP018711">
    <property type="protein sequence ID" value="BBE33971.1"/>
    <property type="molecule type" value="Genomic_DNA"/>
</dbReference>
<accession>A0AAD1G0W9</accession>
<evidence type="ECO:0008006" key="3">
    <source>
        <dbReference type="Google" id="ProtNLM"/>
    </source>
</evidence>
<sequence>MSGAQAQAHEIWIEKDSSGPARIYLGEPDYPTPEGGDKEFHRLRAPQVFQTNAKEVIPVVRRSDHLEANISGKGDIRLRDDDIFAPEMGEDGKYAARIYYAKAGRAEIAPKLDFEVVPLEPGGSTFQILFQGKPTPKEGVRIIRPDGWLKNIKSDQNAQFTVPTDISGRYLLFVDHNEAVNRQLDDKAVSKITHVTTLTFVQP</sequence>
<dbReference type="KEGG" id="smic:SmB9_16290"/>
<evidence type="ECO:0000313" key="2">
    <source>
        <dbReference type="Proteomes" id="UP000275727"/>
    </source>
</evidence>
<evidence type="ECO:0000313" key="1">
    <source>
        <dbReference type="EMBL" id="BBE33971.1"/>
    </source>
</evidence>
<organism evidence="1 2">
    <name type="scientific">Sphingosinicella microcystinivorans</name>
    <dbReference type="NCBI Taxonomy" id="335406"/>
    <lineage>
        <taxon>Bacteria</taxon>
        <taxon>Pseudomonadati</taxon>
        <taxon>Pseudomonadota</taxon>
        <taxon>Alphaproteobacteria</taxon>
        <taxon>Sphingomonadales</taxon>
        <taxon>Sphingosinicellaceae</taxon>
        <taxon>Sphingosinicella</taxon>
    </lineage>
</organism>